<accession>A0A8H4VN05</accession>
<dbReference type="Proteomes" id="UP000521872">
    <property type="component" value="Unassembled WGS sequence"/>
</dbReference>
<feature type="compositionally biased region" description="Basic residues" evidence="1">
    <location>
        <begin position="170"/>
        <end position="184"/>
    </location>
</feature>
<dbReference type="EMBL" id="JAACJL010000032">
    <property type="protein sequence ID" value="KAF4615913.1"/>
    <property type="molecule type" value="Genomic_DNA"/>
</dbReference>
<evidence type="ECO:0000313" key="2">
    <source>
        <dbReference type="EMBL" id="KAF4615913.1"/>
    </source>
</evidence>
<dbReference type="EMBL" id="JAACJL010000030">
    <property type="protein sequence ID" value="KAF4617404.1"/>
    <property type="molecule type" value="Genomic_DNA"/>
</dbReference>
<sequence length="607" mass="68369">MSTPHHTYPPNQGIDPVIAGLNPQVLAHMESLFSRKMEELGQSYKMSLEAELLQRETEAKRREAALAAEIQSLTLQLELAKIQALNATVDSNLSAPTTTPPPAAKTSATPRKATTPRTPTRRQTTPAPLLQSSPARNTRSSSKQAASTAGNTPVKPSTPTKSAQGNVTPRKGKPVTKPATHIHRVLSSEVPADVGGLQRAMQTHVRILWGLLDPKAIPQDPSPEVLSDFAEHFTSKDSLYKTRRGGPNLVLPWKVKIGSAVANVSIKSRLLDQIRPIEENMLAHIQSILARFGLEIWCPDFRQSPYALYNAALRIVAIDTFKQALISWSYAHLAPNMAYVHDMDLLIKLYDHFVHHHLYSRYKRDARRPGGVLEADLAAPVFQRRTRLAAARHKFAAENGYPPRYLRLIKTKATSDDEADPDDLKIGGRAVYWINRRPERSVEAEVFIRSLDIAREEDVRRDPSRRWKERLRLVRDEGRSKDTFFPALPPSMPIDYYAPEFFNRLQPRLRSKVSDMTIAIPPNPSTAFDRHPDLKLSDAEFQNKYGAEVFSRYELSDLPDADEEEFADDEDDEMYADNSDEDDDFNEDMSAERAELVAHLSEDISMF</sequence>
<dbReference type="AlphaFoldDB" id="A0A8H4VN05"/>
<feature type="region of interest" description="Disordered" evidence="1">
    <location>
        <begin position="91"/>
        <end position="187"/>
    </location>
</feature>
<feature type="region of interest" description="Disordered" evidence="1">
    <location>
        <begin position="558"/>
        <end position="585"/>
    </location>
</feature>
<reference evidence="2 4" key="1">
    <citation type="submission" date="2019-12" db="EMBL/GenBank/DDBJ databases">
        <authorList>
            <person name="Floudas D."/>
            <person name="Bentzer J."/>
            <person name="Ahren D."/>
            <person name="Johansson T."/>
            <person name="Persson P."/>
            <person name="Tunlid A."/>
        </authorList>
    </citation>
    <scope>NUCLEOTIDE SEQUENCE [LARGE SCALE GENOMIC DNA]</scope>
    <source>
        <strain evidence="2 4">CBS 102.39</strain>
    </source>
</reference>
<proteinExistence type="predicted"/>
<feature type="compositionally biased region" description="Low complexity" evidence="1">
    <location>
        <begin position="104"/>
        <end position="128"/>
    </location>
</feature>
<evidence type="ECO:0000313" key="3">
    <source>
        <dbReference type="EMBL" id="KAF4617404.1"/>
    </source>
</evidence>
<evidence type="ECO:0000256" key="1">
    <source>
        <dbReference type="SAM" id="MobiDB-lite"/>
    </source>
</evidence>
<gene>
    <name evidence="3" type="ORF">D9613_006379</name>
    <name evidence="2" type="ORF">D9613_011289</name>
</gene>
<feature type="compositionally biased region" description="Polar residues" evidence="1">
    <location>
        <begin position="130"/>
        <end position="167"/>
    </location>
</feature>
<evidence type="ECO:0000313" key="4">
    <source>
        <dbReference type="Proteomes" id="UP000521872"/>
    </source>
</evidence>
<keyword evidence="4" id="KW-1185">Reference proteome</keyword>
<name>A0A8H4VN05_9AGAR</name>
<organism evidence="2 4">
    <name type="scientific">Agrocybe pediades</name>
    <dbReference type="NCBI Taxonomy" id="84607"/>
    <lineage>
        <taxon>Eukaryota</taxon>
        <taxon>Fungi</taxon>
        <taxon>Dikarya</taxon>
        <taxon>Basidiomycota</taxon>
        <taxon>Agaricomycotina</taxon>
        <taxon>Agaricomycetes</taxon>
        <taxon>Agaricomycetidae</taxon>
        <taxon>Agaricales</taxon>
        <taxon>Agaricineae</taxon>
        <taxon>Strophariaceae</taxon>
        <taxon>Agrocybe</taxon>
    </lineage>
</organism>
<protein>
    <submittedName>
        <fullName evidence="2">Uncharacterized protein</fullName>
    </submittedName>
</protein>
<comment type="caution">
    <text evidence="2">The sequence shown here is derived from an EMBL/GenBank/DDBJ whole genome shotgun (WGS) entry which is preliminary data.</text>
</comment>